<reference evidence="4 5" key="1">
    <citation type="submission" date="2018-05" db="EMBL/GenBank/DDBJ databases">
        <title>Leucothrix arctica sp. nov., isolated from Arctic seawater.</title>
        <authorList>
            <person name="Choi A."/>
            <person name="Baek K."/>
        </authorList>
    </citation>
    <scope>NUCLEOTIDE SEQUENCE [LARGE SCALE GENOMIC DNA]</scope>
    <source>
        <strain evidence="4 5">IMCC9719</strain>
    </source>
</reference>
<dbReference type="InterPro" id="IPR003723">
    <property type="entry name" value="Precorrin-6x_reduct"/>
</dbReference>
<evidence type="ECO:0000256" key="2">
    <source>
        <dbReference type="ARBA" id="ARBA00022573"/>
    </source>
</evidence>
<proteinExistence type="predicted"/>
<accession>A0A317CGV4</accession>
<name>A0A317CGV4_9GAMM</name>
<comment type="pathway">
    <text evidence="1">Cofactor biosynthesis; adenosylcobalamin biosynthesis.</text>
</comment>
<dbReference type="Proteomes" id="UP000245506">
    <property type="component" value="Unassembled WGS sequence"/>
</dbReference>
<dbReference type="EMBL" id="QGKL01000033">
    <property type="protein sequence ID" value="PWQ95530.1"/>
    <property type="molecule type" value="Genomic_DNA"/>
</dbReference>
<dbReference type="PANTHER" id="PTHR36925">
    <property type="entry name" value="COBALT-PRECORRIN-6A REDUCTASE"/>
    <property type="match status" value="1"/>
</dbReference>
<dbReference type="OrthoDB" id="5183775at2"/>
<dbReference type="GO" id="GO:0009236">
    <property type="term" value="P:cobalamin biosynthetic process"/>
    <property type="evidence" value="ECO:0007669"/>
    <property type="project" value="UniProtKB-UniPathway"/>
</dbReference>
<keyword evidence="5" id="KW-1185">Reference proteome</keyword>
<protein>
    <submittedName>
        <fullName evidence="4">Cobalt-precorrin-6A reductase</fullName>
    </submittedName>
</protein>
<evidence type="ECO:0000313" key="5">
    <source>
        <dbReference type="Proteomes" id="UP000245506"/>
    </source>
</evidence>
<evidence type="ECO:0000256" key="1">
    <source>
        <dbReference type="ARBA" id="ARBA00004953"/>
    </source>
</evidence>
<keyword evidence="3" id="KW-0560">Oxidoreductase</keyword>
<keyword evidence="2" id="KW-0169">Cobalamin biosynthesis</keyword>
<comment type="caution">
    <text evidence="4">The sequence shown here is derived from an EMBL/GenBank/DDBJ whole genome shotgun (WGS) entry which is preliminary data.</text>
</comment>
<dbReference type="RefSeq" id="WP_109823709.1">
    <property type="nucleotide sequence ID" value="NZ_QGKL01000033.1"/>
</dbReference>
<evidence type="ECO:0000313" key="4">
    <source>
        <dbReference type="EMBL" id="PWQ95530.1"/>
    </source>
</evidence>
<dbReference type="PROSITE" id="PS51014">
    <property type="entry name" value="COBK_CBIJ"/>
    <property type="match status" value="1"/>
</dbReference>
<dbReference type="UniPathway" id="UPA00148"/>
<gene>
    <name evidence="4" type="ORF">DKT75_12160</name>
</gene>
<dbReference type="AlphaFoldDB" id="A0A317CGV4"/>
<sequence length="249" mass="27827">MKLQILGGTGDAKQLAITLHNSGIEVIYSIAGIVRQPDLPCEVLSGGFSKRGGLTHYIRENKITALVNATHPFAQKMSLAAQRSAEQTGIMFWRYQRPDWQATEEDSWSFYEDWGQLLRQLNTFHSVFLSQGQLTESMLAALLMHRKTPQHFLHRTAVIPSHATPDWMSWEHGIGPFNLDRELALLQHYKIDAIVSKHSGGALPSKILAARALKLPVFLLERPSLLASKNEICDLAKLTNAIITHAKSV</sequence>
<dbReference type="PANTHER" id="PTHR36925:SF1">
    <property type="entry name" value="COBALT-PRECORRIN-6A REDUCTASE"/>
    <property type="match status" value="1"/>
</dbReference>
<evidence type="ECO:0000256" key="3">
    <source>
        <dbReference type="ARBA" id="ARBA00023002"/>
    </source>
</evidence>
<dbReference type="GO" id="GO:0016994">
    <property type="term" value="F:precorrin-6A reductase activity"/>
    <property type="evidence" value="ECO:0007669"/>
    <property type="project" value="InterPro"/>
</dbReference>
<dbReference type="Pfam" id="PF02571">
    <property type="entry name" value="CbiJ"/>
    <property type="match status" value="1"/>
</dbReference>
<organism evidence="4 5">
    <name type="scientific">Leucothrix arctica</name>
    <dbReference type="NCBI Taxonomy" id="1481894"/>
    <lineage>
        <taxon>Bacteria</taxon>
        <taxon>Pseudomonadati</taxon>
        <taxon>Pseudomonadota</taxon>
        <taxon>Gammaproteobacteria</taxon>
        <taxon>Thiotrichales</taxon>
        <taxon>Thiotrichaceae</taxon>
        <taxon>Leucothrix</taxon>
    </lineage>
</organism>